<proteinExistence type="predicted"/>
<reference evidence="1 2" key="1">
    <citation type="submission" date="2021-03" db="EMBL/GenBank/DDBJ databases">
        <title>Genomic Encyclopedia of Type Strains, Phase IV (KMG-IV): sequencing the most valuable type-strain genomes for metagenomic binning, comparative biology and taxonomic classification.</title>
        <authorList>
            <person name="Goeker M."/>
        </authorList>
    </citation>
    <scope>NUCLEOTIDE SEQUENCE [LARGE SCALE GENOMIC DNA]</scope>
    <source>
        <strain evidence="1 2">DSM 25609</strain>
    </source>
</reference>
<dbReference type="EMBL" id="JAGGKX010000027">
    <property type="protein sequence ID" value="MBP1971497.1"/>
    <property type="molecule type" value="Genomic_DNA"/>
</dbReference>
<gene>
    <name evidence="1" type="ORF">J2Z83_003648</name>
</gene>
<name>A0ABS4IKJ7_9BACI</name>
<organism evidence="1 2">
    <name type="scientific">Virgibacillus natechei</name>
    <dbReference type="NCBI Taxonomy" id="1216297"/>
    <lineage>
        <taxon>Bacteria</taxon>
        <taxon>Bacillati</taxon>
        <taxon>Bacillota</taxon>
        <taxon>Bacilli</taxon>
        <taxon>Bacillales</taxon>
        <taxon>Bacillaceae</taxon>
        <taxon>Virgibacillus</taxon>
    </lineage>
</organism>
<evidence type="ECO:0000313" key="1">
    <source>
        <dbReference type="EMBL" id="MBP1971497.1"/>
    </source>
</evidence>
<sequence length="65" mass="7466">MGVGATWWDENAWLVCGRIRGYFWWVGRVTRFEMRMWSPFRPALIVVRSADGACRSAVAAVYPAK</sequence>
<evidence type="ECO:0000313" key="2">
    <source>
        <dbReference type="Proteomes" id="UP001519345"/>
    </source>
</evidence>
<protein>
    <submittedName>
        <fullName evidence="1">Uncharacterized protein</fullName>
    </submittedName>
</protein>
<keyword evidence="2" id="KW-1185">Reference proteome</keyword>
<comment type="caution">
    <text evidence="1">The sequence shown here is derived from an EMBL/GenBank/DDBJ whole genome shotgun (WGS) entry which is preliminary data.</text>
</comment>
<accession>A0ABS4IKJ7</accession>
<dbReference type="Proteomes" id="UP001519345">
    <property type="component" value="Unassembled WGS sequence"/>
</dbReference>